<comment type="caution">
    <text evidence="1">The sequence shown here is derived from an EMBL/GenBank/DDBJ whole genome shotgun (WGS) entry which is preliminary data.</text>
</comment>
<accession>A0A9W9E7Z3</accession>
<reference evidence="1" key="1">
    <citation type="submission" date="2022-09" db="EMBL/GenBank/DDBJ databases">
        <title>Chromosome-level assembly of Trichoderma breve T069, a fungus used in development of biopesticide product.</title>
        <authorList>
            <person name="Lin R."/>
            <person name="Liu T."/>
        </authorList>
    </citation>
    <scope>NUCLEOTIDE SEQUENCE</scope>
    <source>
        <strain evidence="1">T069</strain>
    </source>
</reference>
<protein>
    <submittedName>
        <fullName evidence="1">Uncharacterized protein</fullName>
    </submittedName>
</protein>
<dbReference type="EMBL" id="JAOPEN010000003">
    <property type="protein sequence ID" value="KAJ4859897.1"/>
    <property type="molecule type" value="Genomic_DNA"/>
</dbReference>
<sequence length="144" mass="16149">MLKVNHNHSADEENVHIHIAMNQQQAAKTVKMSLAFGQAMDAGRLSINFLQQDSHGVTVVSQMAEEFGCIGVHIWMMTCHFAAPLGEGVQFSPRSTNQRAADNNLSVPRATANRVQQHANEEIRPTEHIMVEYIQRRLYKVVDA</sequence>
<dbReference type="AlphaFoldDB" id="A0A9W9E7Z3"/>
<evidence type="ECO:0000313" key="2">
    <source>
        <dbReference type="Proteomes" id="UP001140511"/>
    </source>
</evidence>
<keyword evidence="2" id="KW-1185">Reference proteome</keyword>
<evidence type="ECO:0000313" key="1">
    <source>
        <dbReference type="EMBL" id="KAJ4859897.1"/>
    </source>
</evidence>
<dbReference type="RefSeq" id="XP_056028953.1">
    <property type="nucleotide sequence ID" value="XM_056172095.1"/>
</dbReference>
<name>A0A9W9E7Z3_9HYPO</name>
<gene>
    <name evidence="1" type="ORF">T069G_04885</name>
</gene>
<organism evidence="1 2">
    <name type="scientific">Trichoderma breve</name>
    <dbReference type="NCBI Taxonomy" id="2034170"/>
    <lineage>
        <taxon>Eukaryota</taxon>
        <taxon>Fungi</taxon>
        <taxon>Dikarya</taxon>
        <taxon>Ascomycota</taxon>
        <taxon>Pezizomycotina</taxon>
        <taxon>Sordariomycetes</taxon>
        <taxon>Hypocreomycetidae</taxon>
        <taxon>Hypocreales</taxon>
        <taxon>Hypocreaceae</taxon>
        <taxon>Trichoderma</taxon>
    </lineage>
</organism>
<proteinExistence type="predicted"/>
<dbReference type="Proteomes" id="UP001140511">
    <property type="component" value="Unassembled WGS sequence"/>
</dbReference>
<dbReference type="GeneID" id="80866783"/>